<dbReference type="Pfam" id="PF18517">
    <property type="entry name" value="LZ3wCH"/>
    <property type="match status" value="1"/>
</dbReference>
<evidence type="ECO:0000256" key="7">
    <source>
        <dbReference type="PIRNR" id="PIRNR026991"/>
    </source>
</evidence>
<evidence type="ECO:0000256" key="1">
    <source>
        <dbReference type="ARBA" id="ARBA00004123"/>
    </source>
</evidence>
<evidence type="ECO:0000256" key="6">
    <source>
        <dbReference type="ARBA" id="ARBA00023254"/>
    </source>
</evidence>
<organism evidence="11 12">
    <name type="scientific">Podila minutissima</name>
    <dbReference type="NCBI Taxonomy" id="64525"/>
    <lineage>
        <taxon>Eukaryota</taxon>
        <taxon>Fungi</taxon>
        <taxon>Fungi incertae sedis</taxon>
        <taxon>Mucoromycota</taxon>
        <taxon>Mortierellomycotina</taxon>
        <taxon>Mortierellomycetes</taxon>
        <taxon>Mortierellales</taxon>
        <taxon>Mortierellaceae</taxon>
        <taxon>Podila</taxon>
    </lineage>
</organism>
<dbReference type="InterPro" id="IPR040453">
    <property type="entry name" value="Mnd1_HTH"/>
</dbReference>
<keyword evidence="5 7" id="KW-0539">Nucleus</keyword>
<comment type="caution">
    <text evidence="11">The sequence shown here is derived from an EMBL/GenBank/DDBJ whole genome shotgun (WGS) entry which is preliminary data.</text>
</comment>
<dbReference type="GO" id="GO:0007131">
    <property type="term" value="P:reciprocal meiotic recombination"/>
    <property type="evidence" value="ECO:0007669"/>
    <property type="project" value="InterPro"/>
</dbReference>
<dbReference type="InterPro" id="IPR040661">
    <property type="entry name" value="LZ3wCH"/>
</dbReference>
<comment type="function">
    <text evidence="7">Required for proper homologous chromosome pairing and efficient cross-over and intragenic recombination during meiosis.</text>
</comment>
<comment type="subcellular location">
    <subcellularLocation>
        <location evidence="1 7">Nucleus</location>
    </subcellularLocation>
</comment>
<evidence type="ECO:0000256" key="8">
    <source>
        <dbReference type="SAM" id="Coils"/>
    </source>
</evidence>
<evidence type="ECO:0000313" key="11">
    <source>
        <dbReference type="EMBL" id="KAF9328920.1"/>
    </source>
</evidence>
<name>A0A9P5SKS4_9FUNG</name>
<comment type="similarity">
    <text evidence="2 7">Belongs to the MND1 family.</text>
</comment>
<keyword evidence="3 8" id="KW-0175">Coiled coil</keyword>
<evidence type="ECO:0000313" key="12">
    <source>
        <dbReference type="Proteomes" id="UP000696485"/>
    </source>
</evidence>
<dbReference type="InterPro" id="IPR005647">
    <property type="entry name" value="Mnd1"/>
</dbReference>
<dbReference type="EMBL" id="JAAAUY010000521">
    <property type="protein sequence ID" value="KAF9328920.1"/>
    <property type="molecule type" value="Genomic_DNA"/>
</dbReference>
<dbReference type="PANTHER" id="PTHR31398">
    <property type="entry name" value="MEIOTIC NUCLEAR DIVISION PROTEIN 1 HOMOLOG"/>
    <property type="match status" value="1"/>
</dbReference>
<dbReference type="GO" id="GO:0003690">
    <property type="term" value="F:double-stranded DNA binding"/>
    <property type="evidence" value="ECO:0007669"/>
    <property type="project" value="InterPro"/>
</dbReference>
<protein>
    <recommendedName>
        <fullName evidence="7">Meiotic nuclear division protein 1</fullName>
    </recommendedName>
</protein>
<dbReference type="Proteomes" id="UP000696485">
    <property type="component" value="Unassembled WGS sequence"/>
</dbReference>
<feature type="domain" description="Mnd1 HTH" evidence="9">
    <location>
        <begin position="24"/>
        <end position="83"/>
    </location>
</feature>
<gene>
    <name evidence="11" type="ORF">BG006_007987</name>
</gene>
<evidence type="ECO:0000256" key="4">
    <source>
        <dbReference type="ARBA" id="ARBA00023172"/>
    </source>
</evidence>
<evidence type="ECO:0000256" key="2">
    <source>
        <dbReference type="ARBA" id="ARBA00005981"/>
    </source>
</evidence>
<dbReference type="AlphaFoldDB" id="A0A9P5SKS4"/>
<proteinExistence type="inferred from homology"/>
<dbReference type="PANTHER" id="PTHR31398:SF0">
    <property type="entry name" value="MEIOTIC NUCLEAR DIVISION PROTEIN 1 HOMOLOG"/>
    <property type="match status" value="1"/>
</dbReference>
<feature type="domain" description="Leucine zipper with capping helix" evidence="10">
    <location>
        <begin position="160"/>
        <end position="211"/>
    </location>
</feature>
<feature type="coiled-coil region" evidence="8">
    <location>
        <begin position="87"/>
        <end position="155"/>
    </location>
</feature>
<reference evidence="11" key="1">
    <citation type="journal article" date="2020" name="Fungal Divers.">
        <title>Resolving the Mortierellaceae phylogeny through synthesis of multi-gene phylogenetics and phylogenomics.</title>
        <authorList>
            <person name="Vandepol N."/>
            <person name="Liber J."/>
            <person name="Desiro A."/>
            <person name="Na H."/>
            <person name="Kennedy M."/>
            <person name="Barry K."/>
            <person name="Grigoriev I.V."/>
            <person name="Miller A.N."/>
            <person name="O'Donnell K."/>
            <person name="Stajich J.E."/>
            <person name="Bonito G."/>
        </authorList>
    </citation>
    <scope>NUCLEOTIDE SEQUENCE</scope>
    <source>
        <strain evidence="11">NVP1</strain>
    </source>
</reference>
<keyword evidence="4" id="KW-0233">DNA recombination</keyword>
<evidence type="ECO:0000259" key="9">
    <source>
        <dbReference type="Pfam" id="PF03962"/>
    </source>
</evidence>
<dbReference type="GO" id="GO:0005634">
    <property type="term" value="C:nucleus"/>
    <property type="evidence" value="ECO:0007669"/>
    <property type="project" value="UniProtKB-SubCell"/>
</dbReference>
<sequence length="213" mass="24526">MASVNANHTLSRKGLSVADKRTKLLELFHESGTFHKLQELEKTAPKLKGIVQQSVKDVLQSLVDDGLVTVEKIGTSNYYWSFPSDVQQKKNAKLTQLREEFRKLEETNTELESRIQQAKSGREDNYKREELLAKLAEAEALDKELQTELKKYADSDPTLLEAQKKYSQVAKDAVNKWTENIFVFQSYCVNKFNVDRQEFNRNFGISEDMDTLP</sequence>
<evidence type="ECO:0000256" key="3">
    <source>
        <dbReference type="ARBA" id="ARBA00023054"/>
    </source>
</evidence>
<keyword evidence="6" id="KW-0469">Meiosis</keyword>
<dbReference type="PIRSF" id="PIRSF026991">
    <property type="entry name" value="Mnd1"/>
    <property type="match status" value="1"/>
</dbReference>
<evidence type="ECO:0000256" key="5">
    <source>
        <dbReference type="ARBA" id="ARBA00023242"/>
    </source>
</evidence>
<keyword evidence="12" id="KW-1185">Reference proteome</keyword>
<accession>A0A9P5SKS4</accession>
<evidence type="ECO:0000259" key="10">
    <source>
        <dbReference type="Pfam" id="PF18517"/>
    </source>
</evidence>
<dbReference type="Pfam" id="PF03962">
    <property type="entry name" value="Mnd1"/>
    <property type="match status" value="1"/>
</dbReference>